<sequence>MGQPALEPKAWQYSDSSIGRYLGSLRISSVRRVDYWDAVGRAREEFIEVIRPQLIKYLEAEISTSNSIVNLSLFMIGKPPLKTKPTVMFVSEDKKVRKEALDLVKKSHFPLDYPGFAFGECRLIAEFEGQRQIGDHGDKSTSPSGGKTLRSCGGCQRPEPFSDSSPSAGIGSQDIYDFLAAIPPRDDERACKLGDNPDHLFFMMYAINIGIDIGTGIDTAIDTTYLADKKCFVKDLSQALSYQSVFFSERYSNTSLGSRASINVLGYATKPSGLRRQTFGGGILELSIYKTICHLTVSAGSATKNSPPQKTTTVTREGTFVLGSITSGTTLVEEVYHDNEKEERRRRRRRLQEPQRSASHIQADDVAHDRALRSSDVEACR</sequence>
<dbReference type="RefSeq" id="XP_066695554.1">
    <property type="nucleotide sequence ID" value="XM_066848858.1"/>
</dbReference>
<keyword evidence="3" id="KW-1185">Reference proteome</keyword>
<gene>
    <name evidence="2" type="ORF">PG986_012636</name>
</gene>
<proteinExistence type="predicted"/>
<feature type="region of interest" description="Disordered" evidence="1">
    <location>
        <begin position="335"/>
        <end position="381"/>
    </location>
</feature>
<feature type="region of interest" description="Disordered" evidence="1">
    <location>
        <begin position="133"/>
        <end position="169"/>
    </location>
</feature>
<feature type="compositionally biased region" description="Basic and acidic residues" evidence="1">
    <location>
        <begin position="362"/>
        <end position="381"/>
    </location>
</feature>
<evidence type="ECO:0000313" key="2">
    <source>
        <dbReference type="EMBL" id="KAK7943523.1"/>
    </source>
</evidence>
<dbReference type="EMBL" id="JAQQWE010000008">
    <property type="protein sequence ID" value="KAK7943523.1"/>
    <property type="molecule type" value="Genomic_DNA"/>
</dbReference>
<dbReference type="Proteomes" id="UP001391051">
    <property type="component" value="Unassembled WGS sequence"/>
</dbReference>
<accession>A0ABR1Q0K3</accession>
<dbReference type="GeneID" id="92081920"/>
<evidence type="ECO:0000256" key="1">
    <source>
        <dbReference type="SAM" id="MobiDB-lite"/>
    </source>
</evidence>
<name>A0ABR1Q0K3_9PEZI</name>
<reference evidence="2 3" key="1">
    <citation type="submission" date="2023-01" db="EMBL/GenBank/DDBJ databases">
        <title>Analysis of 21 Apiospora genomes using comparative genomics revels a genus with tremendous synthesis potential of carbohydrate active enzymes and secondary metabolites.</title>
        <authorList>
            <person name="Sorensen T."/>
        </authorList>
    </citation>
    <scope>NUCLEOTIDE SEQUENCE [LARGE SCALE GENOMIC DNA]</scope>
    <source>
        <strain evidence="2 3">CBS 24483</strain>
    </source>
</reference>
<protein>
    <submittedName>
        <fullName evidence="2">Uncharacterized protein</fullName>
    </submittedName>
</protein>
<comment type="caution">
    <text evidence="2">The sequence shown here is derived from an EMBL/GenBank/DDBJ whole genome shotgun (WGS) entry which is preliminary data.</text>
</comment>
<organism evidence="2 3">
    <name type="scientific">Apiospora aurea</name>
    <dbReference type="NCBI Taxonomy" id="335848"/>
    <lineage>
        <taxon>Eukaryota</taxon>
        <taxon>Fungi</taxon>
        <taxon>Dikarya</taxon>
        <taxon>Ascomycota</taxon>
        <taxon>Pezizomycotina</taxon>
        <taxon>Sordariomycetes</taxon>
        <taxon>Xylariomycetidae</taxon>
        <taxon>Amphisphaeriales</taxon>
        <taxon>Apiosporaceae</taxon>
        <taxon>Apiospora</taxon>
    </lineage>
</organism>
<evidence type="ECO:0000313" key="3">
    <source>
        <dbReference type="Proteomes" id="UP001391051"/>
    </source>
</evidence>